<dbReference type="Proteomes" id="UP000800041">
    <property type="component" value="Unassembled WGS sequence"/>
</dbReference>
<dbReference type="InterPro" id="IPR016166">
    <property type="entry name" value="FAD-bd_PCMH"/>
</dbReference>
<feature type="domain" description="FAD-binding PCMH-type" evidence="6">
    <location>
        <begin position="78"/>
        <end position="255"/>
    </location>
</feature>
<dbReference type="InterPro" id="IPR036318">
    <property type="entry name" value="FAD-bd_PCMH-like_sf"/>
</dbReference>
<dbReference type="PROSITE" id="PS51387">
    <property type="entry name" value="FAD_PCMH"/>
    <property type="match status" value="1"/>
</dbReference>
<dbReference type="PROSITE" id="PS51257">
    <property type="entry name" value="PROKAR_LIPOPROTEIN"/>
    <property type="match status" value="1"/>
</dbReference>
<dbReference type="PANTHER" id="PTHR42973:SF22">
    <property type="entry name" value="FAD-BINDING PCMH-TYPE DOMAIN-CONTAINING PROTEIN-RELATED"/>
    <property type="match status" value="1"/>
</dbReference>
<proteinExistence type="inferred from homology"/>
<dbReference type="GO" id="GO:0071949">
    <property type="term" value="F:FAD binding"/>
    <property type="evidence" value="ECO:0007669"/>
    <property type="project" value="InterPro"/>
</dbReference>
<evidence type="ECO:0000256" key="4">
    <source>
        <dbReference type="ARBA" id="ARBA00023002"/>
    </source>
</evidence>
<dbReference type="EMBL" id="ML977147">
    <property type="protein sequence ID" value="KAF1988920.1"/>
    <property type="molecule type" value="Genomic_DNA"/>
</dbReference>
<evidence type="ECO:0000313" key="8">
    <source>
        <dbReference type="Proteomes" id="UP000800041"/>
    </source>
</evidence>
<dbReference type="AlphaFoldDB" id="A0A6G1H7B9"/>
<dbReference type="SUPFAM" id="SSF56176">
    <property type="entry name" value="FAD-binding/transporter-associated domain-like"/>
    <property type="match status" value="1"/>
</dbReference>
<reference evidence="7" key="1">
    <citation type="journal article" date="2020" name="Stud. Mycol.">
        <title>101 Dothideomycetes genomes: a test case for predicting lifestyles and emergence of pathogens.</title>
        <authorList>
            <person name="Haridas S."/>
            <person name="Albert R."/>
            <person name="Binder M."/>
            <person name="Bloem J."/>
            <person name="Labutti K."/>
            <person name="Salamov A."/>
            <person name="Andreopoulos B."/>
            <person name="Baker S."/>
            <person name="Barry K."/>
            <person name="Bills G."/>
            <person name="Bluhm B."/>
            <person name="Cannon C."/>
            <person name="Castanera R."/>
            <person name="Culley D."/>
            <person name="Daum C."/>
            <person name="Ezra D."/>
            <person name="Gonzalez J."/>
            <person name="Henrissat B."/>
            <person name="Kuo A."/>
            <person name="Liang C."/>
            <person name="Lipzen A."/>
            <person name="Lutzoni F."/>
            <person name="Magnuson J."/>
            <person name="Mondo S."/>
            <person name="Nolan M."/>
            <person name="Ohm R."/>
            <person name="Pangilinan J."/>
            <person name="Park H.-J."/>
            <person name="Ramirez L."/>
            <person name="Alfaro M."/>
            <person name="Sun H."/>
            <person name="Tritt A."/>
            <person name="Yoshinaga Y."/>
            <person name="Zwiers L.-H."/>
            <person name="Turgeon B."/>
            <person name="Goodwin S."/>
            <person name="Spatafora J."/>
            <person name="Crous P."/>
            <person name="Grigoriev I."/>
        </authorList>
    </citation>
    <scope>NUCLEOTIDE SEQUENCE</scope>
    <source>
        <strain evidence="7">CBS 113979</strain>
    </source>
</reference>
<accession>A0A6G1H7B9</accession>
<evidence type="ECO:0000256" key="2">
    <source>
        <dbReference type="ARBA" id="ARBA00022630"/>
    </source>
</evidence>
<dbReference type="InterPro" id="IPR016169">
    <property type="entry name" value="FAD-bd_PCMH_sub2"/>
</dbReference>
<dbReference type="PANTHER" id="PTHR42973">
    <property type="entry name" value="BINDING OXIDOREDUCTASE, PUTATIVE (AFU_ORTHOLOGUE AFUA_1G17690)-RELATED"/>
    <property type="match status" value="1"/>
</dbReference>
<protein>
    <submittedName>
        <fullName evidence="7">FAD-binding domain-containing protein</fullName>
    </submittedName>
</protein>
<keyword evidence="5" id="KW-0732">Signal</keyword>
<dbReference type="Gene3D" id="3.30.465.10">
    <property type="match status" value="1"/>
</dbReference>
<gene>
    <name evidence="7" type="ORF">K402DRAFT_351477</name>
</gene>
<dbReference type="InterPro" id="IPR006094">
    <property type="entry name" value="Oxid_FAD_bind_N"/>
</dbReference>
<sequence>MKLYTFCAASVILAACVQGAPQMPITERDLDLEKRQDDERGCCEAVFYRKPTIVFYPDDNRTRTYYDAINSFWSLQESDVRPTCVVRPTTALETSEVISILSTANFANTTACKFAVKSGGHTFYAGSANLQDGITIDLALLKDLSISEDKTSVSIGTGWRWGDVHKRLEAEGLATLGGRDSSVGIGGFFLGGGISFFSPKHGFACDAVLDYEVITSEGSVIHANANENQRLFRALKGGSSNFGIVTTFTLPAFPMNGIWGGMVYHSADPAARARNFAFFDKFTTNPEYDENAAFIHSYAYVAPVGWLSVSQVEYTAPVANPPIYQEFMNGSFPLLNTVRIANVSALTDEISRTNPSGRRQIMSAMTFKSNAAFMERFFQLGDQFIKSLSFDLSGLVLSYSFQPIPQAIIQKQFSRSNPEGNVMGLSAESGNVVNVNLAVGGFAAENEAEMNAATRKWIESAEAEARAQGVLSDYIYLNYAAEWQKPLEGYGEKSMAFMRDVAGEFDGRRLYQDGLPGGFKLGI</sequence>
<keyword evidence="8" id="KW-1185">Reference proteome</keyword>
<evidence type="ECO:0000256" key="1">
    <source>
        <dbReference type="ARBA" id="ARBA00005466"/>
    </source>
</evidence>
<keyword evidence="3" id="KW-0274">FAD</keyword>
<feature type="chain" id="PRO_5026169975" evidence="5">
    <location>
        <begin position="20"/>
        <end position="523"/>
    </location>
</feature>
<feature type="signal peptide" evidence="5">
    <location>
        <begin position="1"/>
        <end position="19"/>
    </location>
</feature>
<keyword evidence="4" id="KW-0560">Oxidoreductase</keyword>
<evidence type="ECO:0000259" key="6">
    <source>
        <dbReference type="PROSITE" id="PS51387"/>
    </source>
</evidence>
<dbReference type="Pfam" id="PF01565">
    <property type="entry name" value="FAD_binding_4"/>
    <property type="match status" value="1"/>
</dbReference>
<evidence type="ECO:0000313" key="7">
    <source>
        <dbReference type="EMBL" id="KAF1988920.1"/>
    </source>
</evidence>
<name>A0A6G1H7B9_9PEZI</name>
<evidence type="ECO:0000256" key="5">
    <source>
        <dbReference type="SAM" id="SignalP"/>
    </source>
</evidence>
<dbReference type="GO" id="GO:0016491">
    <property type="term" value="F:oxidoreductase activity"/>
    <property type="evidence" value="ECO:0007669"/>
    <property type="project" value="UniProtKB-KW"/>
</dbReference>
<organism evidence="7 8">
    <name type="scientific">Aulographum hederae CBS 113979</name>
    <dbReference type="NCBI Taxonomy" id="1176131"/>
    <lineage>
        <taxon>Eukaryota</taxon>
        <taxon>Fungi</taxon>
        <taxon>Dikarya</taxon>
        <taxon>Ascomycota</taxon>
        <taxon>Pezizomycotina</taxon>
        <taxon>Dothideomycetes</taxon>
        <taxon>Pleosporomycetidae</taxon>
        <taxon>Aulographales</taxon>
        <taxon>Aulographaceae</taxon>
    </lineage>
</organism>
<dbReference type="OrthoDB" id="2151789at2759"/>
<comment type="similarity">
    <text evidence="1">Belongs to the oxygen-dependent FAD-linked oxidoreductase family.</text>
</comment>
<dbReference type="InterPro" id="IPR050416">
    <property type="entry name" value="FAD-linked_Oxidoreductase"/>
</dbReference>
<evidence type="ECO:0000256" key="3">
    <source>
        <dbReference type="ARBA" id="ARBA00022827"/>
    </source>
</evidence>
<keyword evidence="2" id="KW-0285">Flavoprotein</keyword>